<dbReference type="CDD" id="cd06170">
    <property type="entry name" value="LuxR_C_like"/>
    <property type="match status" value="1"/>
</dbReference>
<dbReference type="PROSITE" id="PS50043">
    <property type="entry name" value="HTH_LUXR_2"/>
    <property type="match status" value="1"/>
</dbReference>
<dbReference type="SMART" id="SM00448">
    <property type="entry name" value="REC"/>
    <property type="match status" value="1"/>
</dbReference>
<dbReference type="InterPro" id="IPR011006">
    <property type="entry name" value="CheY-like_superfamily"/>
</dbReference>
<dbReference type="SUPFAM" id="SSF52172">
    <property type="entry name" value="CheY-like"/>
    <property type="match status" value="1"/>
</dbReference>
<proteinExistence type="predicted"/>
<evidence type="ECO:0000256" key="1">
    <source>
        <dbReference type="ARBA" id="ARBA00022553"/>
    </source>
</evidence>
<dbReference type="InterPro" id="IPR058245">
    <property type="entry name" value="NreC/VraR/RcsB-like_REC"/>
</dbReference>
<keyword evidence="1 3" id="KW-0597">Phosphoprotein</keyword>
<dbReference type="GO" id="GO:0006355">
    <property type="term" value="P:regulation of DNA-templated transcription"/>
    <property type="evidence" value="ECO:0007669"/>
    <property type="project" value="InterPro"/>
</dbReference>
<dbReference type="eggNOG" id="COG2197">
    <property type="taxonomic scope" value="Bacteria"/>
</dbReference>
<dbReference type="STRING" id="1693.BMIN_1044"/>
<evidence type="ECO:0000256" key="3">
    <source>
        <dbReference type="PROSITE-ProRule" id="PRU00169"/>
    </source>
</evidence>
<dbReference type="GO" id="GO:0003677">
    <property type="term" value="F:DNA binding"/>
    <property type="evidence" value="ECO:0007669"/>
    <property type="project" value="UniProtKB-KW"/>
</dbReference>
<comment type="caution">
    <text evidence="6">The sequence shown here is derived from an EMBL/GenBank/DDBJ whole genome shotgun (WGS) entry which is preliminary data.</text>
</comment>
<dbReference type="Pfam" id="PF00196">
    <property type="entry name" value="GerE"/>
    <property type="match status" value="1"/>
</dbReference>
<feature type="modified residue" description="4-aspartylphosphate" evidence="3">
    <location>
        <position position="54"/>
    </location>
</feature>
<dbReference type="PRINTS" id="PR00038">
    <property type="entry name" value="HTHLUXR"/>
</dbReference>
<dbReference type="GO" id="GO:0000160">
    <property type="term" value="P:phosphorelay signal transduction system"/>
    <property type="evidence" value="ECO:0007669"/>
    <property type="project" value="InterPro"/>
</dbReference>
<feature type="domain" description="Response regulatory" evidence="5">
    <location>
        <begin position="3"/>
        <end position="119"/>
    </location>
</feature>
<keyword evidence="6" id="KW-0378">Hydrolase</keyword>
<dbReference type="PROSITE" id="PS00622">
    <property type="entry name" value="HTH_LUXR_1"/>
    <property type="match status" value="1"/>
</dbReference>
<evidence type="ECO:0000259" key="5">
    <source>
        <dbReference type="PROSITE" id="PS50110"/>
    </source>
</evidence>
<name>A0A087BRF9_9BIFI</name>
<gene>
    <name evidence="6" type="ORF">BMIN_1044</name>
</gene>
<organism evidence="6 7">
    <name type="scientific">Bifidobacterium minimum</name>
    <dbReference type="NCBI Taxonomy" id="1693"/>
    <lineage>
        <taxon>Bacteria</taxon>
        <taxon>Bacillati</taxon>
        <taxon>Actinomycetota</taxon>
        <taxon>Actinomycetes</taxon>
        <taxon>Bifidobacteriales</taxon>
        <taxon>Bifidobacteriaceae</taxon>
        <taxon>Bifidobacterium</taxon>
    </lineage>
</organism>
<protein>
    <submittedName>
        <fullName evidence="6">Two component transcriptional regulator, LuxR family</fullName>
        <ecNumber evidence="6">3.1.1.61</ecNumber>
    </submittedName>
</protein>
<dbReference type="InterPro" id="IPR039420">
    <property type="entry name" value="WalR-like"/>
</dbReference>
<dbReference type="EC" id="3.1.1.61" evidence="6"/>
<dbReference type="EMBL" id="JGZD01000006">
    <property type="protein sequence ID" value="KFI73609.1"/>
    <property type="molecule type" value="Genomic_DNA"/>
</dbReference>
<reference evidence="6 7" key="1">
    <citation type="submission" date="2014-03" db="EMBL/GenBank/DDBJ databases">
        <title>Genomics of Bifidobacteria.</title>
        <authorList>
            <person name="Ventura M."/>
            <person name="Milani C."/>
            <person name="Lugli G.A."/>
        </authorList>
    </citation>
    <scope>NUCLEOTIDE SEQUENCE [LARGE SCALE GENOMIC DNA]</scope>
    <source>
        <strain evidence="6 7">LMG 11592</strain>
    </source>
</reference>
<evidence type="ECO:0000259" key="4">
    <source>
        <dbReference type="PROSITE" id="PS50043"/>
    </source>
</evidence>
<keyword evidence="2" id="KW-0238">DNA-binding</keyword>
<evidence type="ECO:0000256" key="2">
    <source>
        <dbReference type="ARBA" id="ARBA00023125"/>
    </source>
</evidence>
<dbReference type="Pfam" id="PF00072">
    <property type="entry name" value="Response_reg"/>
    <property type="match status" value="1"/>
</dbReference>
<dbReference type="GO" id="GO:0008984">
    <property type="term" value="F:protein-glutamate methylesterase activity"/>
    <property type="evidence" value="ECO:0007669"/>
    <property type="project" value="UniProtKB-EC"/>
</dbReference>
<feature type="domain" description="HTH luxR-type" evidence="4">
    <location>
        <begin position="140"/>
        <end position="205"/>
    </location>
</feature>
<dbReference type="InterPro" id="IPR001789">
    <property type="entry name" value="Sig_transdc_resp-reg_receiver"/>
</dbReference>
<dbReference type="SMART" id="SM00421">
    <property type="entry name" value="HTH_LUXR"/>
    <property type="match status" value="1"/>
</dbReference>
<dbReference type="CDD" id="cd17535">
    <property type="entry name" value="REC_NarL-like"/>
    <property type="match status" value="1"/>
</dbReference>
<sequence>MIRMVIADDHRMVREGIKSMLMKHADLEVVGEASNGEEAVGLVRATSPDLLLLDLRMPDMNGPEVSERVLSFAPTTKIVILTTYDSDADILPAIEAGANSYLLKDVRPAALADAIRDTMAGRTVLDSHAIQAVTVQLRRPPSRRQGLSAQELRVLRLAADGMTNRQIARSLFIGETTVKTYFTRIFAKLEVNDRTSAVARMMADHPDDMD</sequence>
<evidence type="ECO:0000313" key="6">
    <source>
        <dbReference type="EMBL" id="KFI73609.1"/>
    </source>
</evidence>
<dbReference type="PANTHER" id="PTHR43214">
    <property type="entry name" value="TWO-COMPONENT RESPONSE REGULATOR"/>
    <property type="match status" value="1"/>
</dbReference>
<keyword evidence="7" id="KW-1185">Reference proteome</keyword>
<accession>A0A087BRF9</accession>
<dbReference type="Proteomes" id="UP000029014">
    <property type="component" value="Unassembled WGS sequence"/>
</dbReference>
<dbReference type="InterPro" id="IPR000792">
    <property type="entry name" value="Tscrpt_reg_LuxR_C"/>
</dbReference>
<dbReference type="PROSITE" id="PS50110">
    <property type="entry name" value="RESPONSE_REGULATORY"/>
    <property type="match status" value="1"/>
</dbReference>
<dbReference type="Gene3D" id="3.40.50.2300">
    <property type="match status" value="1"/>
</dbReference>
<evidence type="ECO:0000313" key="7">
    <source>
        <dbReference type="Proteomes" id="UP000029014"/>
    </source>
</evidence>
<dbReference type="AlphaFoldDB" id="A0A087BRF9"/>